<feature type="compositionally biased region" description="Pro residues" evidence="1">
    <location>
        <begin position="648"/>
        <end position="659"/>
    </location>
</feature>
<feature type="compositionally biased region" description="Low complexity" evidence="1">
    <location>
        <begin position="1165"/>
        <end position="1177"/>
    </location>
</feature>
<feature type="compositionally biased region" description="Polar residues" evidence="1">
    <location>
        <begin position="1271"/>
        <end position="1296"/>
    </location>
</feature>
<feature type="compositionally biased region" description="Low complexity" evidence="1">
    <location>
        <begin position="636"/>
        <end position="647"/>
    </location>
</feature>
<feature type="compositionally biased region" description="Low complexity" evidence="1">
    <location>
        <begin position="1524"/>
        <end position="1533"/>
    </location>
</feature>
<feature type="compositionally biased region" description="Polar residues" evidence="1">
    <location>
        <begin position="1305"/>
        <end position="1338"/>
    </location>
</feature>
<dbReference type="Pfam" id="PF01369">
    <property type="entry name" value="Sec7"/>
    <property type="match status" value="1"/>
</dbReference>
<feature type="compositionally biased region" description="Polar residues" evidence="1">
    <location>
        <begin position="1248"/>
        <end position="1264"/>
    </location>
</feature>
<dbReference type="EMBL" id="KV428031">
    <property type="protein sequence ID" value="KZT40562.1"/>
    <property type="molecule type" value="Genomic_DNA"/>
</dbReference>
<evidence type="ECO:0000256" key="1">
    <source>
        <dbReference type="SAM" id="MobiDB-lite"/>
    </source>
</evidence>
<feature type="compositionally biased region" description="Pro residues" evidence="1">
    <location>
        <begin position="438"/>
        <end position="449"/>
    </location>
</feature>
<protein>
    <recommendedName>
        <fullName evidence="2">SEC7 domain-containing protein</fullName>
    </recommendedName>
</protein>
<dbReference type="InterPro" id="IPR000904">
    <property type="entry name" value="Sec7_dom"/>
</dbReference>
<feature type="compositionally biased region" description="Basic residues" evidence="1">
    <location>
        <begin position="608"/>
        <end position="620"/>
    </location>
</feature>
<feature type="compositionally biased region" description="Pro residues" evidence="1">
    <location>
        <begin position="236"/>
        <end position="245"/>
    </location>
</feature>
<feature type="compositionally biased region" description="Acidic residues" evidence="1">
    <location>
        <begin position="956"/>
        <end position="984"/>
    </location>
</feature>
<proteinExistence type="predicted"/>
<feature type="compositionally biased region" description="Polar residues" evidence="1">
    <location>
        <begin position="1133"/>
        <end position="1158"/>
    </location>
</feature>
<dbReference type="GO" id="GO:0032012">
    <property type="term" value="P:regulation of ARF protein signal transduction"/>
    <property type="evidence" value="ECO:0007669"/>
    <property type="project" value="InterPro"/>
</dbReference>
<feature type="compositionally biased region" description="Pro residues" evidence="1">
    <location>
        <begin position="1563"/>
        <end position="1576"/>
    </location>
</feature>
<feature type="region of interest" description="Disordered" evidence="1">
    <location>
        <begin position="946"/>
        <end position="1215"/>
    </location>
</feature>
<feature type="compositionally biased region" description="Low complexity" evidence="1">
    <location>
        <begin position="725"/>
        <end position="735"/>
    </location>
</feature>
<dbReference type="SUPFAM" id="SSF50729">
    <property type="entry name" value="PH domain-like"/>
    <property type="match status" value="1"/>
</dbReference>
<feature type="domain" description="SEC7" evidence="2">
    <location>
        <begin position="1724"/>
        <end position="1903"/>
    </location>
</feature>
<feature type="compositionally biased region" description="Low complexity" evidence="1">
    <location>
        <begin position="1063"/>
        <end position="1072"/>
    </location>
</feature>
<feature type="compositionally biased region" description="Low complexity" evidence="1">
    <location>
        <begin position="123"/>
        <end position="139"/>
    </location>
</feature>
<dbReference type="OrthoDB" id="430364at2759"/>
<feature type="compositionally biased region" description="Basic residues" evidence="1">
    <location>
        <begin position="308"/>
        <end position="331"/>
    </location>
</feature>
<dbReference type="SUPFAM" id="SSF48425">
    <property type="entry name" value="Sec7 domain"/>
    <property type="match status" value="1"/>
</dbReference>
<dbReference type="Proteomes" id="UP000076798">
    <property type="component" value="Unassembled WGS sequence"/>
</dbReference>
<feature type="compositionally biased region" description="Basic and acidic residues" evidence="1">
    <location>
        <begin position="1089"/>
        <end position="1116"/>
    </location>
</feature>
<evidence type="ECO:0000313" key="4">
    <source>
        <dbReference type="Proteomes" id="UP000076798"/>
    </source>
</evidence>
<feature type="region of interest" description="Disordered" evidence="1">
    <location>
        <begin position="712"/>
        <end position="735"/>
    </location>
</feature>
<dbReference type="PANTHER" id="PTHR10663:SF405">
    <property type="entry name" value="ARF GUANINE NUCLEOTIDE EXCHANGE FACTOR SYT1"/>
    <property type="match status" value="1"/>
</dbReference>
<name>A0A166FDZ1_9AGAM</name>
<dbReference type="PROSITE" id="PS50190">
    <property type="entry name" value="SEC7"/>
    <property type="match status" value="1"/>
</dbReference>
<feature type="compositionally biased region" description="Gly residues" evidence="1">
    <location>
        <begin position="868"/>
        <end position="878"/>
    </location>
</feature>
<dbReference type="Gene3D" id="2.30.29.30">
    <property type="entry name" value="Pleckstrin-homology domain (PH domain)/Phosphotyrosine-binding domain (PTB)"/>
    <property type="match status" value="1"/>
</dbReference>
<feature type="compositionally biased region" description="Low complexity" evidence="1">
    <location>
        <begin position="1480"/>
        <end position="1494"/>
    </location>
</feature>
<feature type="compositionally biased region" description="Polar residues" evidence="1">
    <location>
        <begin position="846"/>
        <end position="858"/>
    </location>
</feature>
<feature type="compositionally biased region" description="Low complexity" evidence="1">
    <location>
        <begin position="35"/>
        <end position="49"/>
    </location>
</feature>
<dbReference type="Gene3D" id="1.10.1000.11">
    <property type="entry name" value="Arf Nucleotide-binding Site Opener,domain 2"/>
    <property type="match status" value="1"/>
</dbReference>
<keyword evidence="4" id="KW-1185">Reference proteome</keyword>
<feature type="compositionally biased region" description="Basic and acidic residues" evidence="1">
    <location>
        <begin position="985"/>
        <end position="1007"/>
    </location>
</feature>
<feature type="compositionally biased region" description="Polar residues" evidence="1">
    <location>
        <begin position="572"/>
        <end position="584"/>
    </location>
</feature>
<feature type="region of interest" description="Disordered" evidence="1">
    <location>
        <begin position="1"/>
        <end position="389"/>
    </location>
</feature>
<dbReference type="GO" id="GO:0005085">
    <property type="term" value="F:guanyl-nucleotide exchange factor activity"/>
    <property type="evidence" value="ECO:0007669"/>
    <property type="project" value="InterPro"/>
</dbReference>
<reference evidence="3 4" key="1">
    <citation type="journal article" date="2016" name="Mol. Biol. Evol.">
        <title>Comparative Genomics of Early-Diverging Mushroom-Forming Fungi Provides Insights into the Origins of Lignocellulose Decay Capabilities.</title>
        <authorList>
            <person name="Nagy L.G."/>
            <person name="Riley R."/>
            <person name="Tritt A."/>
            <person name="Adam C."/>
            <person name="Daum C."/>
            <person name="Floudas D."/>
            <person name="Sun H."/>
            <person name="Yadav J.S."/>
            <person name="Pangilinan J."/>
            <person name="Larsson K.H."/>
            <person name="Matsuura K."/>
            <person name="Barry K."/>
            <person name="Labutti K."/>
            <person name="Kuo R."/>
            <person name="Ohm R.A."/>
            <person name="Bhattacharya S.S."/>
            <person name="Shirouzu T."/>
            <person name="Yoshinaga Y."/>
            <person name="Martin F.M."/>
            <person name="Grigoriev I.V."/>
            <person name="Hibbett D.S."/>
        </authorList>
    </citation>
    <scope>NUCLEOTIDE SEQUENCE [LARGE SCALE GENOMIC DNA]</scope>
    <source>
        <strain evidence="3 4">HHB10207 ss-3</strain>
    </source>
</reference>
<feature type="compositionally biased region" description="Low complexity" evidence="1">
    <location>
        <begin position="10"/>
        <end position="25"/>
    </location>
</feature>
<evidence type="ECO:0000313" key="3">
    <source>
        <dbReference type="EMBL" id="KZT40562.1"/>
    </source>
</evidence>
<gene>
    <name evidence="3" type="ORF">SISSUDRAFT_464913</name>
</gene>
<dbReference type="InterPro" id="IPR023394">
    <property type="entry name" value="Sec7_C_sf"/>
</dbReference>
<sequence length="2154" mass="229752">MDTAPSNAVSRPQTPSQSQSRAQTPAQPPPPPSSFPQSFSQSRPQTPSPAQATQSRPQTPALPGQAKAAAADVRADAVAKLKRAASLPRMKDGRRPAMAMHREGVGVSEGERSRDGSKGRGGSASPANAPANAGAFAPADVNVDATLDGGGDGIEGKDGGLAPPLGLRGEGSQRSSPSESPVGLLAPDLPSERGREREPSPPVPPLPVSSSPQPQPQLQPPSPKNLVPVESSSHPQLPPPSPPHPALDSTPHTEPELQPQPTHEPTTEPEPEPEEPDEDQEPDRDPPSSHPTSPSHEISPDELITPQKSKRRSRSRSRSRSRGSKDFKKKAQAGQGNTSGADLPGSSPGAGFASPKSYGTPRSVRSEDSSSPEDEPYPGHAVGVGGMSSFDTSQVQAQIPGYGMDISPNLMAPFLAQQQQILQLQLQLQAAQNALPTPSTPTPSTPTPTPSSAAPAASGSRPFISPASPRLLQNYAGMQLPMSPPPSLEALQARLGSGGLGLGRSNSANARMLAMRKLNGETEPLDSPIQNTGRLAFPLTRNNTVSGAERGERNVARNMLFRKLGNRVVNPTAPNTPVGTTSNIPFHHGGDGDQTSGGEEVVITPPPSHKRTRRRSHRRSAGSSTIVDDRDPPSTSPNTPITTEAPLLPLPLPPPPPLPSADQLHAQTHAHAHGNTVLGLGMGIVRAPSQATNASGRNTSRERERNRDSALARLTGENPFEYDNSSPGPGSGSVSVSGSGIIGLNGHGRRLVVEDNDDDVLLTSPRSPGAMGVGGLAVTVTPPRGTGSPYTLGGGSQGYRAHTPIVPPSGDHIFPAIADPSAAALANLANLNLGFPLSASVSAPDQLRVQHSSETPSAISTDSNISGNGSGSGSGSGTDGRVPVFLSDDGGASPFKQDVFPTSPWGTPLKEKPTDDEEEVVYRDEGNLSVGVGRRGALVESTVSWVDAGEPRVPFDDDDDDQSMEGEGDGDGDVEGEATGEAEDQGARVVDDDTPLHSETLKEDEAPSNRTSNVSDAPSSAKEEDGEAPQSPIHPESLASASSPSHADPASAPEASAEEGGHESASSSLHSPVMGIHHFPVPMQQSPYEKSHLDQLNEWELHKKESERGVKPKTSRDGFSIISATFKRVLSGKGNSSNTPGVNTPGSTGRRSRSNSVATRRDVESAASRESATSAISGRVDSRADWHHPHGSDALSLPQHIPPRGGVSPVPPVSANDFRYMDTKLDPFPGMKELQAEQERKRARGMSVSASASTTDVHTTSSSGPYPYHSGTITPNSRVANPRTATPTMSSSQHQAEYNERRLSHQASDSKLLQKYQQYSAGPSTPASMATTLPNTSPEYLPAGFPTEHMSNPSHKAGKLPTDRQGVKQWMKKFLPSQNSSGNVNGRSTTPTSTLQLASVGAEPAEGSRLERKLSKKKASFTEVLSSPPDDLTADWEEVAYSPPLSRSNSTLKGKERENRMPTPTPGPFPSEILAAKLQASASSSSRSSPPTASVKELQEAQEALRNGSPLNRRLDSRSPPPLSNRSPRSAPLYTALSRNNSARNSPLPARSPRPEIVNVNVAPPPSGSIPDPLPTPSTIDTSHDPHTSTSSFASSTSTNAENVKISTAELLSRIDSILALEGDDRRPSALDDPPRKFLHSSSVLQVADANTVKDRILFLFSDILVIAKPVKEDLASSVIRDGPKPPLDTSVIVKHVVRLDRLQMVTGRSADRDPSVLQNDPRVRELVQTFKFNSDRAVNTFLRGRDDPVGFGSLLFSVQDLDKTQLGYYLSRRQAKAALKAFIDGFGFTGIRIDQALRVFLMSIRLPSMQNLMDNLITGFAGRWYEANAQLVSFDRDLATSLVKAIIHLNDVLHTAQTHDPTFMAPITVTARDFIEAFRPYDTRNLVPDDMLERIYGSIYREKLVQALDSLTAHRSAPISVKQPLPDRLTYRAESAPITIKIPHPDPDFCIQLLGHDLLFDPPILDFSRSAEASFKVTGTALGTKSMIMSRSGANAAYYTGLPLSKALTIERAFMRNTIQIAFPNQDGRTRKYMFSLDDSQQNLPNLLDRQIQLAQHLRDSAKSSPSSLVDRVRAASDIMAFRVLQDSLIPPAVAPPPSHLLERQLVKPPSLRTGRELAVLCRQNSLIPWMLSYIRENNSPIPDYHIFPATTS</sequence>
<feature type="compositionally biased region" description="Polar residues" evidence="1">
    <location>
        <begin position="1376"/>
        <end position="1397"/>
    </location>
</feature>
<feature type="compositionally biased region" description="Low complexity" evidence="1">
    <location>
        <begin position="246"/>
        <end position="264"/>
    </location>
</feature>
<dbReference type="PANTHER" id="PTHR10663">
    <property type="entry name" value="GUANYL-NUCLEOTIDE EXCHANGE FACTOR"/>
    <property type="match status" value="1"/>
</dbReference>
<dbReference type="SMART" id="SM00222">
    <property type="entry name" value="Sec7"/>
    <property type="match status" value="1"/>
</dbReference>
<feature type="region of interest" description="Disordered" evidence="1">
    <location>
        <begin position="846"/>
        <end position="924"/>
    </location>
</feature>
<feature type="region of interest" description="Disordered" evidence="1">
    <location>
        <begin position="1233"/>
        <end position="1600"/>
    </location>
</feature>
<feature type="compositionally biased region" description="Low complexity" evidence="1">
    <location>
        <begin position="1034"/>
        <end position="1055"/>
    </location>
</feature>
<feature type="region of interest" description="Disordered" evidence="1">
    <location>
        <begin position="566"/>
        <end position="663"/>
    </location>
</feature>
<feature type="compositionally biased region" description="Basic and acidic residues" evidence="1">
    <location>
        <begin position="1180"/>
        <end position="1191"/>
    </location>
</feature>
<feature type="compositionally biased region" description="Polar residues" evidence="1">
    <location>
        <begin position="1008"/>
        <end position="1018"/>
    </location>
</feature>
<feature type="region of interest" description="Disordered" evidence="1">
    <location>
        <begin position="434"/>
        <end position="468"/>
    </location>
</feature>
<dbReference type="InterPro" id="IPR035999">
    <property type="entry name" value="Sec7_dom_sf"/>
</dbReference>
<feature type="compositionally biased region" description="Low complexity" evidence="1">
    <location>
        <begin position="1588"/>
        <end position="1599"/>
    </location>
</feature>
<feature type="compositionally biased region" description="Basic and acidic residues" evidence="1">
    <location>
        <begin position="89"/>
        <end position="118"/>
    </location>
</feature>
<feature type="compositionally biased region" description="Pro residues" evidence="1">
    <location>
        <begin position="200"/>
        <end position="223"/>
    </location>
</feature>
<feature type="compositionally biased region" description="Acidic residues" evidence="1">
    <location>
        <begin position="267"/>
        <end position="282"/>
    </location>
</feature>
<accession>A0A166FDZ1</accession>
<feature type="compositionally biased region" description="Basic and acidic residues" evidence="1">
    <location>
        <begin position="190"/>
        <end position="199"/>
    </location>
</feature>
<evidence type="ECO:0000259" key="2">
    <source>
        <dbReference type="PROSITE" id="PS50190"/>
    </source>
</evidence>
<organism evidence="3 4">
    <name type="scientific">Sistotremastrum suecicum HHB10207 ss-3</name>
    <dbReference type="NCBI Taxonomy" id="1314776"/>
    <lineage>
        <taxon>Eukaryota</taxon>
        <taxon>Fungi</taxon>
        <taxon>Dikarya</taxon>
        <taxon>Basidiomycota</taxon>
        <taxon>Agaricomycotina</taxon>
        <taxon>Agaricomycetes</taxon>
        <taxon>Sistotremastrales</taxon>
        <taxon>Sistotremastraceae</taxon>
        <taxon>Sistotremastrum</taxon>
    </lineage>
</organism>
<dbReference type="InterPro" id="IPR011993">
    <property type="entry name" value="PH-like_dom_sf"/>
</dbReference>
<dbReference type="STRING" id="1314776.A0A166FDZ1"/>